<organism evidence="1 2">
    <name type="scientific">Linnemannia elongata AG-77</name>
    <dbReference type="NCBI Taxonomy" id="1314771"/>
    <lineage>
        <taxon>Eukaryota</taxon>
        <taxon>Fungi</taxon>
        <taxon>Fungi incertae sedis</taxon>
        <taxon>Mucoromycota</taxon>
        <taxon>Mortierellomycotina</taxon>
        <taxon>Mortierellomycetes</taxon>
        <taxon>Mortierellales</taxon>
        <taxon>Mortierellaceae</taxon>
        <taxon>Linnemannia</taxon>
    </lineage>
</organism>
<proteinExistence type="predicted"/>
<accession>A0A197JMU5</accession>
<protein>
    <submittedName>
        <fullName evidence="1">Uncharacterized protein</fullName>
    </submittedName>
</protein>
<gene>
    <name evidence="1" type="ORF">K457DRAFT_743889</name>
</gene>
<keyword evidence="2" id="KW-1185">Reference proteome</keyword>
<dbReference type="EMBL" id="KV442075">
    <property type="protein sequence ID" value="OAQ25684.1"/>
    <property type="molecule type" value="Genomic_DNA"/>
</dbReference>
<sequence length="197" mass="22465">MDIIDHLFEPPSSPLLYMVTYNMHNSVFVVPKYSPSLLLMSKIDESSSSFVNGGFFSLFFLNPRGYFFWPRSMQLFSPIGPTWGMCVVLFPDFLGHQLLLRLELKRGRLSSRTWVSLACLRIISSIQMSSSIKRDRERKTDVCSSHANTGGGGQGVFFLLMHRPWRSSQLPRSCYFLLSHALACHFLIDVHPALLDI</sequence>
<dbReference type="AlphaFoldDB" id="A0A197JMU5"/>
<evidence type="ECO:0000313" key="1">
    <source>
        <dbReference type="EMBL" id="OAQ25684.1"/>
    </source>
</evidence>
<evidence type="ECO:0000313" key="2">
    <source>
        <dbReference type="Proteomes" id="UP000078512"/>
    </source>
</evidence>
<reference evidence="1 2" key="1">
    <citation type="submission" date="2016-05" db="EMBL/GenBank/DDBJ databases">
        <title>Genome sequencing reveals origins of a unique bacterial endosymbiosis in the earliest lineages of terrestrial Fungi.</title>
        <authorList>
            <consortium name="DOE Joint Genome Institute"/>
            <person name="Uehling J."/>
            <person name="Gryganskyi A."/>
            <person name="Hameed K."/>
            <person name="Tschaplinski T."/>
            <person name="Misztal P."/>
            <person name="Wu S."/>
            <person name="Desiro A."/>
            <person name="Vande Pol N."/>
            <person name="Du Z.-Y."/>
            <person name="Zienkiewicz A."/>
            <person name="Zienkiewicz K."/>
            <person name="Morin E."/>
            <person name="Tisserant E."/>
            <person name="Splivallo R."/>
            <person name="Hainaut M."/>
            <person name="Henrissat B."/>
            <person name="Ohm R."/>
            <person name="Kuo A."/>
            <person name="Yan J."/>
            <person name="Lipzen A."/>
            <person name="Nolan M."/>
            <person name="Labutti K."/>
            <person name="Barry K."/>
            <person name="Goldstein A."/>
            <person name="Labbe J."/>
            <person name="Schadt C."/>
            <person name="Tuskan G."/>
            <person name="Grigoriev I."/>
            <person name="Martin F."/>
            <person name="Vilgalys R."/>
            <person name="Bonito G."/>
        </authorList>
    </citation>
    <scope>NUCLEOTIDE SEQUENCE [LARGE SCALE GENOMIC DNA]</scope>
    <source>
        <strain evidence="1 2">AG-77</strain>
    </source>
</reference>
<dbReference type="Proteomes" id="UP000078512">
    <property type="component" value="Unassembled WGS sequence"/>
</dbReference>
<name>A0A197JMU5_9FUNG</name>